<dbReference type="GO" id="GO:0042597">
    <property type="term" value="C:periplasmic space"/>
    <property type="evidence" value="ECO:0007669"/>
    <property type="project" value="UniProtKB-ARBA"/>
</dbReference>
<protein>
    <submittedName>
        <fullName evidence="3">ABC transporter family substrate-binding protein</fullName>
    </submittedName>
</protein>
<reference evidence="3 4" key="1">
    <citation type="journal article" date="2014" name="BMC Vet. Res.">
        <title>First report of Corynebacterium pseudotuberculosis from caseous lymphadenitis lesions in Black Alentejano pig (Sus scrofa domesticus).</title>
        <authorList>
            <person name="Oliveira M."/>
            <person name="Barroco C."/>
            <person name="Mottola C."/>
            <person name="Santos R."/>
            <person name="Lemsaddek A."/>
            <person name="Tavares L."/>
            <person name="Semedo-Lemsaddek T."/>
        </authorList>
    </citation>
    <scope>NUCLEOTIDE SEQUENCE [LARGE SCALE GENOMIC DNA]</scope>
    <source>
        <strain evidence="3 4">PO100/5</strain>
    </source>
</reference>
<dbReference type="Gene3D" id="3.10.105.10">
    <property type="entry name" value="Dipeptide-binding Protein, Domain 3"/>
    <property type="match status" value="1"/>
</dbReference>
<keyword evidence="4" id="KW-1185">Reference proteome</keyword>
<dbReference type="InterPro" id="IPR039424">
    <property type="entry name" value="SBP_5"/>
</dbReference>
<evidence type="ECO:0000259" key="2">
    <source>
        <dbReference type="Pfam" id="PF00496"/>
    </source>
</evidence>
<evidence type="ECO:0000313" key="4">
    <source>
        <dbReference type="Proteomes" id="UP000195652"/>
    </source>
</evidence>
<dbReference type="GeneID" id="75007110"/>
<dbReference type="Gene3D" id="3.40.190.10">
    <property type="entry name" value="Periplasmic binding protein-like II"/>
    <property type="match status" value="1"/>
</dbReference>
<dbReference type="EMBL" id="CP021417">
    <property type="protein sequence ID" value="ARU45520.1"/>
    <property type="molecule type" value="Genomic_DNA"/>
</dbReference>
<reference evidence="3 4" key="4">
    <citation type="journal article" date="2020" name="PLoS ONE">
        <title>Taxonomic classification of strain PO100/5 shows a broader geographic distribution and genetic markers of the recently described Corynebacterium silvaticum.</title>
        <authorList>
            <person name="Viana M.V.C."/>
            <person name="Profeta R."/>
            <person name="da Silva A.L."/>
            <person name="Hurtado R."/>
            <person name="Cerqueira J.C."/>
            <person name="Ribeiro B.F.S."/>
            <person name="Almeida M.O."/>
            <person name="Morais-Rodrigues F."/>
            <person name="Soares S.C."/>
            <person name="Oliveira M."/>
            <person name="Tavares L."/>
            <person name="Figueiredo H."/>
            <person name="Wattam A.R."/>
            <person name="Barh D."/>
            <person name="Ghosh P."/>
            <person name="Silva A."/>
            <person name="Azevedo V."/>
        </authorList>
    </citation>
    <scope>NUCLEOTIDE SEQUENCE [LARGE SCALE GENOMIC DNA]</scope>
    <source>
        <strain evidence="3 4">PO100/5</strain>
    </source>
</reference>
<keyword evidence="1" id="KW-0732">Signal</keyword>
<dbReference type="GO" id="GO:0015833">
    <property type="term" value="P:peptide transport"/>
    <property type="evidence" value="ECO:0007669"/>
    <property type="project" value="TreeGrafter"/>
</dbReference>
<dbReference type="OrthoDB" id="7888869at2"/>
<dbReference type="Proteomes" id="UP000195652">
    <property type="component" value="Chromosome"/>
</dbReference>
<feature type="chain" id="PRO_5041143501" evidence="1">
    <location>
        <begin position="25"/>
        <end position="560"/>
    </location>
</feature>
<feature type="domain" description="Solute-binding protein family 5" evidence="2">
    <location>
        <begin position="116"/>
        <end position="477"/>
    </location>
</feature>
<dbReference type="PROSITE" id="PS51257">
    <property type="entry name" value="PROKAR_LIPOPROTEIN"/>
    <property type="match status" value="1"/>
</dbReference>
<sequence length="560" mass="61558">MSMKLRSPSGKLAAVFAASALFLAGCGGDSPTSKDAQTADTISIADSNPLDRDKIKQGGTFTTAIGEFSEQQNRHHADSTRYTTMLWEWYNPTLIDSTPESEFSFNKNYVTDVKEESSSSKTKLVYTINDKAVFNDGTPSTGVLLKPPGKSTNGKDPAFVPSATDGYENITSVTKGANDKQAVVEFDSTYPWWTGLFSIIAHPALGDPHNYNDYVKKVHPEWGAGPYKVESIDFNRGEATFVPNEKWWGDAPKLDKRIFRQMDTTAAVNAFKNGEIDSTAVPSKDRYAAVKDMQGIELRTGRLPKNALLLLNAKSDILQDIKVREAVSRGLDRKLLSSIWFQGVPYTEDPPGSLINFPFQKDYQDNFSKVATFDADKAKALLDEAGWAEGPNGIREKDGKPLAIRYVLVGEDEQTTSVAKASQKMLKDIGIDLKIETHPSSDFSKLATSDDYDIFPIGFTAGDPFGVTYFGQTYLSDSQLNRSHSGTPELDAKIRELQALPTREEQIKRANELEVEALARYGVIPEFNGVNIVAVKKGLANYGAYAFASVPIENIGWAAE</sequence>
<feature type="signal peptide" evidence="1">
    <location>
        <begin position="1"/>
        <end position="24"/>
    </location>
</feature>
<gene>
    <name evidence="3" type="ORF">CBE74_02270</name>
</gene>
<dbReference type="Pfam" id="PF00496">
    <property type="entry name" value="SBP_bac_5"/>
    <property type="match status" value="1"/>
</dbReference>
<dbReference type="RefSeq" id="WP_087453388.1">
    <property type="nucleotide sequence ID" value="NZ_CP021417.2"/>
</dbReference>
<proteinExistence type="predicted"/>
<dbReference type="KEGG" id="csil:CBE74_02270"/>
<reference evidence="3 4" key="3">
    <citation type="journal article" date="2020" name="Int. J. Syst. Evol. Microbiol.">
        <title>Corynebacterium silvaticum sp. nov., a unique group of NTTB corynebacteria in wild boar and roe deer.</title>
        <authorList>
            <person name="Dangel A."/>
            <person name="Berger A."/>
            <person name="Rau J."/>
            <person name="Eisenberg T."/>
            <person name="Kampfer P."/>
            <person name="Margos G."/>
            <person name="Contzen M."/>
            <person name="Busse H.J."/>
            <person name="Konrad R."/>
            <person name="Peters M."/>
            <person name="Sting R."/>
            <person name="Sing A."/>
        </authorList>
    </citation>
    <scope>NUCLEOTIDE SEQUENCE [LARGE SCALE GENOMIC DNA]</scope>
    <source>
        <strain evidence="3 4">PO100/5</strain>
    </source>
</reference>
<dbReference type="AlphaFoldDB" id="A0A7Y4P8R9"/>
<evidence type="ECO:0000313" key="3">
    <source>
        <dbReference type="EMBL" id="ARU45520.1"/>
    </source>
</evidence>
<organism evidence="3 4">
    <name type="scientific">Corynebacterium silvaticum</name>
    <dbReference type="NCBI Taxonomy" id="2320431"/>
    <lineage>
        <taxon>Bacteria</taxon>
        <taxon>Bacillati</taxon>
        <taxon>Actinomycetota</taxon>
        <taxon>Actinomycetes</taxon>
        <taxon>Mycobacteriales</taxon>
        <taxon>Corynebacteriaceae</taxon>
        <taxon>Corynebacterium</taxon>
    </lineage>
</organism>
<dbReference type="InterPro" id="IPR030678">
    <property type="entry name" value="Peptide/Ni-bd"/>
</dbReference>
<dbReference type="CDD" id="cd08501">
    <property type="entry name" value="PBP2_Lpqw"/>
    <property type="match status" value="1"/>
</dbReference>
<dbReference type="GO" id="GO:1904680">
    <property type="term" value="F:peptide transmembrane transporter activity"/>
    <property type="evidence" value="ECO:0007669"/>
    <property type="project" value="TreeGrafter"/>
</dbReference>
<evidence type="ECO:0000256" key="1">
    <source>
        <dbReference type="SAM" id="SignalP"/>
    </source>
</evidence>
<name>A0A7Y4P8R9_9CORY</name>
<dbReference type="InterPro" id="IPR000914">
    <property type="entry name" value="SBP_5_dom"/>
</dbReference>
<dbReference type="PANTHER" id="PTHR30290">
    <property type="entry name" value="PERIPLASMIC BINDING COMPONENT OF ABC TRANSPORTER"/>
    <property type="match status" value="1"/>
</dbReference>
<dbReference type="PANTHER" id="PTHR30290:SF65">
    <property type="entry name" value="MONOACYL PHOSPHATIDYLINOSITOL TETRAMANNOSIDE-BINDING PROTEIN LPQW-RELATED"/>
    <property type="match status" value="1"/>
</dbReference>
<dbReference type="GO" id="GO:0043190">
    <property type="term" value="C:ATP-binding cassette (ABC) transporter complex"/>
    <property type="evidence" value="ECO:0007669"/>
    <property type="project" value="InterPro"/>
</dbReference>
<dbReference type="Gene3D" id="3.90.76.10">
    <property type="entry name" value="Dipeptide-binding Protein, Domain 1"/>
    <property type="match status" value="1"/>
</dbReference>
<dbReference type="SUPFAM" id="SSF53850">
    <property type="entry name" value="Periplasmic binding protein-like II"/>
    <property type="match status" value="1"/>
</dbReference>
<accession>A0A7Y4P8R9</accession>
<reference evidence="3 4" key="2">
    <citation type="journal article" date="2020" name="Antonie Van Leeuwenhoek">
        <title>Phylogenomic characterisation of a novel corynebacterial species pathogenic to animals.</title>
        <authorList>
            <person name="Moller J."/>
            <person name="Musella L."/>
            <person name="Melnikov V."/>
            <person name="Geissdorfer W."/>
            <person name="Burkovski A."/>
            <person name="Sangal V."/>
        </authorList>
    </citation>
    <scope>NUCLEOTIDE SEQUENCE [LARGE SCALE GENOMIC DNA]</scope>
    <source>
        <strain evidence="3 4">PO100/5</strain>
    </source>
</reference>
<dbReference type="PIRSF" id="PIRSF002741">
    <property type="entry name" value="MppA"/>
    <property type="match status" value="1"/>
</dbReference>